<dbReference type="Gene3D" id="1.10.510.10">
    <property type="entry name" value="Transferase(Phosphotransferase) domain 1"/>
    <property type="match status" value="1"/>
</dbReference>
<dbReference type="InterPro" id="IPR011009">
    <property type="entry name" value="Kinase-like_dom_sf"/>
</dbReference>
<proteinExistence type="predicted"/>
<reference evidence="2" key="1">
    <citation type="journal article" date="2013" name="G3 (Bethesda)">
        <title>Comparative genomics of a plant-pathogenic fungus, Pyrenophora tritici-repentis, reveals transduplication and the impact of repeat elements on pathogenicity and population divergence.</title>
        <authorList>
            <person name="Manning V.A."/>
            <person name="Pandelova I."/>
            <person name="Dhillon B."/>
            <person name="Wilhelm L.J."/>
            <person name="Goodwin S.B."/>
            <person name="Berlin A.M."/>
            <person name="Figueroa M."/>
            <person name="Freitag M."/>
            <person name="Hane J.K."/>
            <person name="Henrissat B."/>
            <person name="Holman W.H."/>
            <person name="Kodira C.D."/>
            <person name="Martin J."/>
            <person name="Oliver R.P."/>
            <person name="Robbertse B."/>
            <person name="Schackwitz W."/>
            <person name="Schwartz D.C."/>
            <person name="Spatafora J.W."/>
            <person name="Turgeon B.G."/>
            <person name="Yandava C."/>
            <person name="Young S."/>
            <person name="Zhou S."/>
            <person name="Zeng Q."/>
            <person name="Grigoriev I.V."/>
            <person name="Ma L.-J."/>
            <person name="Ciuffetti L.M."/>
        </authorList>
    </citation>
    <scope>NUCLEOTIDE SEQUENCE [LARGE SCALE GENOMIC DNA]</scope>
    <source>
        <strain evidence="2">Pt-1C-BFP</strain>
    </source>
</reference>
<name>B2VXI0_PYRTR</name>
<dbReference type="SUPFAM" id="SSF56112">
    <property type="entry name" value="Protein kinase-like (PK-like)"/>
    <property type="match status" value="1"/>
</dbReference>
<dbReference type="GeneID" id="6341453"/>
<gene>
    <name evidence="1" type="ORF">PTRG_03226</name>
</gene>
<dbReference type="HOGENOM" id="CLU_1644592_0_0_1"/>
<dbReference type="KEGG" id="ptrr:6341453"/>
<dbReference type="Proteomes" id="UP000001471">
    <property type="component" value="Unassembled WGS sequence"/>
</dbReference>
<accession>B2VXI0</accession>
<dbReference type="EMBL" id="DS231616">
    <property type="protein sequence ID" value="EDU45749.1"/>
    <property type="molecule type" value="Genomic_DNA"/>
</dbReference>
<dbReference type="InParanoid" id="B2VXI0"/>
<evidence type="ECO:0000313" key="1">
    <source>
        <dbReference type="EMBL" id="EDU45749.1"/>
    </source>
</evidence>
<dbReference type="RefSeq" id="XP_001933559.2">
    <property type="nucleotide sequence ID" value="XM_001933524.2"/>
</dbReference>
<dbReference type="AlphaFoldDB" id="B2VXI0"/>
<evidence type="ECO:0000313" key="2">
    <source>
        <dbReference type="Proteomes" id="UP000001471"/>
    </source>
</evidence>
<sequence>MAAKAITRAAALTRVAGQSGRKYVVEKLLQSGSVGLSKMYLQCIAGMTKMMILSHDTDDEKDIEALTFNVPQRQISFFADEGIFSIIKCLDEKENPWAFSFFTIVKSFSKDSLRRPFRNCLFNEPLDDEFVDITERMMRMDPRLRITAEEALAHPWFDDVV</sequence>
<dbReference type="STRING" id="426418.B2VXI0"/>
<protein>
    <submittedName>
        <fullName evidence="1">Uncharacterized protein</fullName>
    </submittedName>
</protein>
<organism evidence="1 2">
    <name type="scientific">Pyrenophora tritici-repentis (strain Pt-1C-BFP)</name>
    <name type="common">Wheat tan spot fungus</name>
    <name type="synonym">Drechslera tritici-repentis</name>
    <dbReference type="NCBI Taxonomy" id="426418"/>
    <lineage>
        <taxon>Eukaryota</taxon>
        <taxon>Fungi</taxon>
        <taxon>Dikarya</taxon>
        <taxon>Ascomycota</taxon>
        <taxon>Pezizomycotina</taxon>
        <taxon>Dothideomycetes</taxon>
        <taxon>Pleosporomycetidae</taxon>
        <taxon>Pleosporales</taxon>
        <taxon>Pleosporineae</taxon>
        <taxon>Pleosporaceae</taxon>
        <taxon>Pyrenophora</taxon>
    </lineage>
</organism>